<feature type="domain" description="FAD/NAD(P)-binding" evidence="16">
    <location>
        <begin position="4"/>
        <end position="318"/>
    </location>
</feature>
<keyword evidence="11" id="KW-0547">Nucleotide-binding</keyword>
<dbReference type="InterPro" id="IPR046952">
    <property type="entry name" value="GSHR/TRXR-like"/>
</dbReference>
<dbReference type="GO" id="GO:0004362">
    <property type="term" value="F:glutathione-disulfide reductase (NADPH) activity"/>
    <property type="evidence" value="ECO:0007669"/>
    <property type="project" value="UniProtKB-EC"/>
</dbReference>
<evidence type="ECO:0000256" key="1">
    <source>
        <dbReference type="ARBA" id="ARBA00007532"/>
    </source>
</evidence>
<dbReference type="SUPFAM" id="SSF55424">
    <property type="entry name" value="FAD/NAD-linked reductases, dimerisation (C-terminal) domain"/>
    <property type="match status" value="1"/>
</dbReference>
<proteinExistence type="inferred from homology"/>
<dbReference type="InterPro" id="IPR001100">
    <property type="entry name" value="Pyr_nuc-diS_OxRdtase"/>
</dbReference>
<dbReference type="PANTHER" id="PTHR42737:SF2">
    <property type="entry name" value="GLUTATHIONE REDUCTASE"/>
    <property type="match status" value="1"/>
</dbReference>
<dbReference type="InterPro" id="IPR023753">
    <property type="entry name" value="FAD/NAD-binding_dom"/>
</dbReference>
<protein>
    <recommendedName>
        <fullName evidence="14">Glutathione reductase</fullName>
        <shortName evidence="14">GRase</shortName>
        <ecNumber evidence="14">1.8.1.7</ecNumber>
    </recommendedName>
</protein>
<feature type="binding site" evidence="11">
    <location>
        <position position="303"/>
    </location>
    <ligand>
        <name>FAD</name>
        <dbReference type="ChEBI" id="CHEBI:57692"/>
    </ligand>
</feature>
<dbReference type="EC" id="1.8.1.7" evidence="14"/>
<dbReference type="InterPro" id="IPR016156">
    <property type="entry name" value="FAD/NAD-linked_Rdtase_dimer_sf"/>
</dbReference>
<evidence type="ECO:0000256" key="12">
    <source>
        <dbReference type="PIRSR" id="PIRSR000350-4"/>
    </source>
</evidence>
<feature type="binding site" evidence="11">
    <location>
        <begin position="138"/>
        <end position="140"/>
    </location>
    <ligand>
        <name>FAD</name>
        <dbReference type="ChEBI" id="CHEBI:57692"/>
    </ligand>
</feature>
<dbReference type="GO" id="GO:0050660">
    <property type="term" value="F:flavin adenine dinucleotide binding"/>
    <property type="evidence" value="ECO:0007669"/>
    <property type="project" value="InterPro"/>
</dbReference>
<dbReference type="GO" id="GO:0005739">
    <property type="term" value="C:mitochondrion"/>
    <property type="evidence" value="ECO:0007669"/>
    <property type="project" value="TreeGrafter"/>
</dbReference>
<dbReference type="Gene3D" id="3.50.50.60">
    <property type="entry name" value="FAD/NAD(P)-binding domain"/>
    <property type="match status" value="2"/>
</dbReference>
<dbReference type="Gene3D" id="3.30.390.30">
    <property type="match status" value="1"/>
</dbReference>
<dbReference type="PRINTS" id="PR00411">
    <property type="entry name" value="PNDRDTASEI"/>
</dbReference>
<keyword evidence="4 11" id="KW-0274">FAD</keyword>
<evidence type="ECO:0000256" key="14">
    <source>
        <dbReference type="RuleBase" id="RU365040"/>
    </source>
</evidence>
<evidence type="ECO:0000256" key="9">
    <source>
        <dbReference type="ARBA" id="ARBA00049142"/>
    </source>
</evidence>
<feature type="active site" description="Proton acceptor" evidence="10">
    <location>
        <position position="437"/>
    </location>
</feature>
<evidence type="ECO:0000256" key="4">
    <source>
        <dbReference type="ARBA" id="ARBA00022827"/>
    </source>
</evidence>
<comment type="function">
    <text evidence="14">Catalyzes the reduction of glutathione disulfide (GSSG) to reduced glutathione (GSH).</text>
</comment>
<dbReference type="Pfam" id="PF07992">
    <property type="entry name" value="Pyr_redox_2"/>
    <property type="match status" value="1"/>
</dbReference>
<keyword evidence="3 13" id="KW-0285">Flavoprotein</keyword>
<comment type="catalytic activity">
    <reaction evidence="9 14">
        <text>2 glutathione + NADP(+) = glutathione disulfide + NADPH + H(+)</text>
        <dbReference type="Rhea" id="RHEA:11740"/>
        <dbReference type="ChEBI" id="CHEBI:15378"/>
        <dbReference type="ChEBI" id="CHEBI:57783"/>
        <dbReference type="ChEBI" id="CHEBI:57925"/>
        <dbReference type="ChEBI" id="CHEBI:58297"/>
        <dbReference type="ChEBI" id="CHEBI:58349"/>
        <dbReference type="EC" id="1.8.1.7"/>
    </reaction>
</comment>
<organism evidence="17">
    <name type="scientific">Compsopogon caeruleus</name>
    <dbReference type="NCBI Taxonomy" id="31354"/>
    <lineage>
        <taxon>Eukaryota</taxon>
        <taxon>Rhodophyta</taxon>
        <taxon>Compsopogonophyceae</taxon>
        <taxon>Compsopogonales</taxon>
        <taxon>Compsopogonaceae</taxon>
        <taxon>Compsopogon</taxon>
    </lineage>
</organism>
<comment type="similarity">
    <text evidence="1 13">Belongs to the class-I pyridine nucleotide-disulfide oxidoreductase family.</text>
</comment>
<dbReference type="InterPro" id="IPR036188">
    <property type="entry name" value="FAD/NAD-bd_sf"/>
</dbReference>
<dbReference type="PANTHER" id="PTHR42737">
    <property type="entry name" value="GLUTATHIONE REDUCTASE"/>
    <property type="match status" value="1"/>
</dbReference>
<dbReference type="GO" id="GO:0034599">
    <property type="term" value="P:cellular response to oxidative stress"/>
    <property type="evidence" value="ECO:0007669"/>
    <property type="project" value="TreeGrafter"/>
</dbReference>
<evidence type="ECO:0000256" key="10">
    <source>
        <dbReference type="PIRSR" id="PIRSR000350-2"/>
    </source>
</evidence>
<feature type="binding site" evidence="11">
    <location>
        <begin position="173"/>
        <end position="180"/>
    </location>
    <ligand>
        <name>NAD(+)</name>
        <dbReference type="ChEBI" id="CHEBI:57540"/>
    </ligand>
</feature>
<dbReference type="GO" id="GO:0006749">
    <property type="term" value="P:glutathione metabolic process"/>
    <property type="evidence" value="ECO:0007669"/>
    <property type="project" value="InterPro"/>
</dbReference>
<dbReference type="AlphaFoldDB" id="A0A7S1TB37"/>
<feature type="binding site" evidence="11">
    <location>
        <position position="262"/>
    </location>
    <ligand>
        <name>NAD(+)</name>
        <dbReference type="ChEBI" id="CHEBI:57540"/>
    </ligand>
</feature>
<evidence type="ECO:0000256" key="7">
    <source>
        <dbReference type="ARBA" id="ARBA00023157"/>
    </source>
</evidence>
<dbReference type="InterPro" id="IPR004099">
    <property type="entry name" value="Pyr_nucl-diS_OxRdtase_dimer"/>
</dbReference>
<dbReference type="PRINTS" id="PR00368">
    <property type="entry name" value="FADPNR"/>
</dbReference>
<dbReference type="NCBIfam" id="NF004776">
    <property type="entry name" value="PRK06116.1"/>
    <property type="match status" value="1"/>
</dbReference>
<accession>A0A7S1TB37</accession>
<dbReference type="FunFam" id="3.50.50.60:FF:000051">
    <property type="entry name" value="Glutathione reductase"/>
    <property type="match status" value="1"/>
</dbReference>
<keyword evidence="7" id="KW-1015">Disulfide bond</keyword>
<dbReference type="PROSITE" id="PS00076">
    <property type="entry name" value="PYRIDINE_REDOX_1"/>
    <property type="match status" value="1"/>
</dbReference>
<keyword evidence="5 14" id="KW-0521">NADP</keyword>
<dbReference type="EMBL" id="HBGH01006152">
    <property type="protein sequence ID" value="CAD9231216.1"/>
    <property type="molecule type" value="Transcribed_RNA"/>
</dbReference>
<dbReference type="InterPro" id="IPR012999">
    <property type="entry name" value="Pyr_OxRdtase_I_AS"/>
</dbReference>
<evidence type="ECO:0000256" key="5">
    <source>
        <dbReference type="ARBA" id="ARBA00022857"/>
    </source>
</evidence>
<evidence type="ECO:0000256" key="6">
    <source>
        <dbReference type="ARBA" id="ARBA00023002"/>
    </source>
</evidence>
<name>A0A7S1TB37_9RHOD</name>
<keyword evidence="11" id="KW-0520">NAD</keyword>
<evidence type="ECO:0000256" key="8">
    <source>
        <dbReference type="ARBA" id="ARBA00023284"/>
    </source>
</evidence>
<evidence type="ECO:0000256" key="11">
    <source>
        <dbReference type="PIRSR" id="PIRSR000350-3"/>
    </source>
</evidence>
<gene>
    <name evidence="17" type="ORF">CCAE0312_LOCUS3272</name>
</gene>
<evidence type="ECO:0000313" key="17">
    <source>
        <dbReference type="EMBL" id="CAD9231216.1"/>
    </source>
</evidence>
<dbReference type="GO" id="GO:0005829">
    <property type="term" value="C:cytosol"/>
    <property type="evidence" value="ECO:0007669"/>
    <property type="project" value="TreeGrafter"/>
</dbReference>
<evidence type="ECO:0000259" key="16">
    <source>
        <dbReference type="Pfam" id="PF07992"/>
    </source>
</evidence>
<comment type="subunit">
    <text evidence="2">Homodimer.</text>
</comment>
<comment type="cofactor">
    <cofactor evidence="11">
        <name>FAD</name>
        <dbReference type="ChEBI" id="CHEBI:57692"/>
    </cofactor>
    <text evidence="11">Binds 1 FAD per subunit.</text>
</comment>
<dbReference type="SUPFAM" id="SSF51905">
    <property type="entry name" value="FAD/NAD(P)-binding domain"/>
    <property type="match status" value="1"/>
</dbReference>
<dbReference type="GO" id="GO:0045454">
    <property type="term" value="P:cell redox homeostasis"/>
    <property type="evidence" value="ECO:0007669"/>
    <property type="project" value="InterPro"/>
</dbReference>
<keyword evidence="8 13" id="KW-0676">Redox-active center</keyword>
<dbReference type="InterPro" id="IPR006324">
    <property type="entry name" value="GSHR"/>
</dbReference>
<evidence type="ECO:0000256" key="2">
    <source>
        <dbReference type="ARBA" id="ARBA00011738"/>
    </source>
</evidence>
<dbReference type="NCBIfam" id="TIGR01424">
    <property type="entry name" value="gluta_reduc_2"/>
    <property type="match status" value="1"/>
</dbReference>
<feature type="domain" description="Pyridine nucleotide-disulphide oxidoreductase dimerisation" evidence="15">
    <location>
        <begin position="338"/>
        <end position="447"/>
    </location>
</feature>
<feature type="binding site" evidence="11">
    <location>
        <position position="50"/>
    </location>
    <ligand>
        <name>FAD</name>
        <dbReference type="ChEBI" id="CHEBI:57692"/>
    </ligand>
</feature>
<dbReference type="Pfam" id="PF02852">
    <property type="entry name" value="Pyr_redox_dim"/>
    <property type="match status" value="1"/>
</dbReference>
<reference evidence="17" key="1">
    <citation type="submission" date="2021-01" db="EMBL/GenBank/DDBJ databases">
        <authorList>
            <person name="Corre E."/>
            <person name="Pelletier E."/>
            <person name="Niang G."/>
            <person name="Scheremetjew M."/>
            <person name="Finn R."/>
            <person name="Kale V."/>
            <person name="Holt S."/>
            <person name="Cochrane G."/>
            <person name="Meng A."/>
            <person name="Brown T."/>
            <person name="Cohen L."/>
        </authorList>
    </citation>
    <scope>NUCLEOTIDE SEQUENCE</scope>
    <source>
        <strain evidence="17">SAG 36.94</strain>
    </source>
</reference>
<keyword evidence="6 13" id="KW-0560">Oxidoreductase</keyword>
<sequence>MYDYDLFVIGAGSGGVRGSRLAAQYGAKVACAESTYLGGTCVNVGCVPKKLFVYGSHFLRDVEDARNFGWDMQGTPELDWNRFIGNKDEEIQRLNGVYKKILNGAGVTLVEGRATLKDPHTVTVNGKDYTTEKILVATGSWPFVPPIEGSEFAITSNDVFFLKKKPERVVIVGAGYIAVEFAGVFNGYGCDVLLVHRGTMILDRFDSDVRSFLQEEMEKKGIKFRFKCEVSQIKKNEETGVLTATFCDGTFAECDVVLFATGRRPNTEGLGLEEVGVKMSDRGAIVVDEYSRSSCDHIFAVGDVTNRMNLTPVALAEAACFADTEFGGKKRSVQYEAIPTAVFAQPAIGTCGLTEEEARKEYGDDIDLYKTNFRALKHTITKRDERTFMKMIVRRSTDKVLGVHVVEPAAGEIIQLVGVAMKAGATKADFDSTIGVHPTSAEELVTLRTKSL</sequence>
<evidence type="ECO:0000256" key="13">
    <source>
        <dbReference type="RuleBase" id="RU003691"/>
    </source>
</evidence>
<dbReference type="GO" id="GO:0050661">
    <property type="term" value="F:NADP binding"/>
    <property type="evidence" value="ECO:0007669"/>
    <property type="project" value="InterPro"/>
</dbReference>
<evidence type="ECO:0000256" key="3">
    <source>
        <dbReference type="ARBA" id="ARBA00022630"/>
    </source>
</evidence>
<dbReference type="PIRSF" id="PIRSF000350">
    <property type="entry name" value="Mercury_reductase_MerA"/>
    <property type="match status" value="1"/>
</dbReference>
<evidence type="ECO:0000259" key="15">
    <source>
        <dbReference type="Pfam" id="PF02852"/>
    </source>
</evidence>
<feature type="disulfide bond" description="Redox-active" evidence="12">
    <location>
        <begin position="41"/>
        <end position="46"/>
    </location>
</feature>